<organism evidence="1">
    <name type="scientific">viral metagenome</name>
    <dbReference type="NCBI Taxonomy" id="1070528"/>
    <lineage>
        <taxon>unclassified sequences</taxon>
        <taxon>metagenomes</taxon>
        <taxon>organismal metagenomes</taxon>
    </lineage>
</organism>
<dbReference type="EMBL" id="MN740768">
    <property type="protein sequence ID" value="QHS82453.1"/>
    <property type="molecule type" value="Genomic_DNA"/>
</dbReference>
<sequence length="126" mass="13478">MSAFGSGPSNGQFWYGSSTNFPGFLYKKNVGVGGRRSTKMAPGGNTTCNSSTYIYNKWKPGQGGVGASSIANRRAKNRLATVCSGNKCFPCYNSLGQYSNYTSNPNGFVPCPPSNKFNSSAINYPR</sequence>
<evidence type="ECO:0000313" key="1">
    <source>
        <dbReference type="EMBL" id="QHS82453.1"/>
    </source>
</evidence>
<proteinExistence type="predicted"/>
<accession>A0A6C0ASJ0</accession>
<name>A0A6C0ASJ0_9ZZZZ</name>
<reference evidence="1" key="1">
    <citation type="journal article" date="2020" name="Nature">
        <title>Giant virus diversity and host interactions through global metagenomics.</title>
        <authorList>
            <person name="Schulz F."/>
            <person name="Roux S."/>
            <person name="Paez-Espino D."/>
            <person name="Jungbluth S."/>
            <person name="Walsh D.A."/>
            <person name="Denef V.J."/>
            <person name="McMahon K.D."/>
            <person name="Konstantinidis K.T."/>
            <person name="Eloe-Fadrosh E.A."/>
            <person name="Kyrpides N.C."/>
            <person name="Woyke T."/>
        </authorList>
    </citation>
    <scope>NUCLEOTIDE SEQUENCE</scope>
    <source>
        <strain evidence="1">GVMAG-S-1101165-79</strain>
    </source>
</reference>
<protein>
    <submittedName>
        <fullName evidence="1">Uncharacterized protein</fullName>
    </submittedName>
</protein>
<dbReference type="AlphaFoldDB" id="A0A6C0ASJ0"/>